<keyword evidence="2" id="KW-0539">Nucleus</keyword>
<dbReference type="GO" id="GO:0005669">
    <property type="term" value="C:transcription factor TFIID complex"/>
    <property type="evidence" value="ECO:0007669"/>
    <property type="project" value="InterPro"/>
</dbReference>
<protein>
    <submittedName>
        <fullName evidence="5">Putative RST domain of plant protein</fullName>
    </submittedName>
</protein>
<dbReference type="InterPro" id="IPR022003">
    <property type="entry name" value="RST"/>
</dbReference>
<feature type="region of interest" description="Disordered" evidence="3">
    <location>
        <begin position="286"/>
        <end position="363"/>
    </location>
</feature>
<sequence>MFSNNYTMHNQEAAVNEQPSSQINRNKQVPIGLLLPIIIPQLAEDKAIELQTLMEKLKRDEISKDQCVRLLKGIVEDQMIRKALTEVQQQIKSNTGSSGQQHPISMPTVTSIPAQFNDPHAIVKLHPRSMNAAADHSHNNSSVIQVKTGPTYSTMDISTKKSQEHDVQAVEPTQLLPSSSNTICQETENTPVHTQGFYNQQQQHIHFPSPYEISGGNFNPFLGKITGSLSSLRPQPQPLNSHKRRIPHQSIGLNHLGVEQQSLFNDPKRMRGGSVSTVVNNTASQQTLNSWQSSAEPNDLSTEQQHKHHLSKLHGLPSVNSGQNEQGGDVNQGTIKDPAGEAEGEWEQQVPPPEQQANQQEPAALEAMGQAALHQILDVFWEIRTDFRRLESRLGAVEARLKDLEEYVIQNPSVSVMSPRSRQLD</sequence>
<dbReference type="Pfam" id="PF12174">
    <property type="entry name" value="RST"/>
    <property type="match status" value="1"/>
</dbReference>
<feature type="region of interest" description="Disordered" evidence="3">
    <location>
        <begin position="1"/>
        <end position="21"/>
    </location>
</feature>
<reference evidence="5" key="1">
    <citation type="journal article" date="2018" name="Nat. Plants">
        <title>Whole-genome landscape of Medicago truncatula symbiotic genes.</title>
        <authorList>
            <person name="Pecrix Y."/>
            <person name="Gamas P."/>
            <person name="Carrere S."/>
        </authorList>
    </citation>
    <scope>NUCLEOTIDE SEQUENCE</scope>
    <source>
        <tissue evidence="5">Leaves</tissue>
    </source>
</reference>
<feature type="domain" description="RST" evidence="4">
    <location>
        <begin position="22"/>
        <end position="93"/>
    </location>
</feature>
<gene>
    <name evidence="5" type="ORF">MtrunA17_Chr3g0134671</name>
</gene>
<evidence type="ECO:0000256" key="3">
    <source>
        <dbReference type="SAM" id="MobiDB-lite"/>
    </source>
</evidence>
<proteinExistence type="predicted"/>
<feature type="compositionally biased region" description="Polar residues" evidence="3">
    <location>
        <begin position="1"/>
        <end position="10"/>
    </location>
</feature>
<organism evidence="5">
    <name type="scientific">Medicago truncatula</name>
    <name type="common">Barrel medic</name>
    <name type="synonym">Medicago tribuloides</name>
    <dbReference type="NCBI Taxonomy" id="3880"/>
    <lineage>
        <taxon>Eukaryota</taxon>
        <taxon>Viridiplantae</taxon>
        <taxon>Streptophyta</taxon>
        <taxon>Embryophyta</taxon>
        <taxon>Tracheophyta</taxon>
        <taxon>Spermatophyta</taxon>
        <taxon>Magnoliopsida</taxon>
        <taxon>eudicotyledons</taxon>
        <taxon>Gunneridae</taxon>
        <taxon>Pentapetalae</taxon>
        <taxon>rosids</taxon>
        <taxon>fabids</taxon>
        <taxon>Fabales</taxon>
        <taxon>Fabaceae</taxon>
        <taxon>Papilionoideae</taxon>
        <taxon>50 kb inversion clade</taxon>
        <taxon>NPAAA clade</taxon>
        <taxon>Hologalegina</taxon>
        <taxon>IRL clade</taxon>
        <taxon>Trifolieae</taxon>
        <taxon>Medicago</taxon>
    </lineage>
</organism>
<accession>A0A396IXC7</accession>
<comment type="caution">
    <text evidence="5">The sequence shown here is derived from an EMBL/GenBank/DDBJ whole genome shotgun (WGS) entry which is preliminary data.</text>
</comment>
<dbReference type="Gramene" id="rna18929">
    <property type="protein sequence ID" value="RHN70359.1"/>
    <property type="gene ID" value="gene18929"/>
</dbReference>
<evidence type="ECO:0000259" key="4">
    <source>
        <dbReference type="PROSITE" id="PS51879"/>
    </source>
</evidence>
<dbReference type="PROSITE" id="PS51879">
    <property type="entry name" value="RST"/>
    <property type="match status" value="1"/>
</dbReference>
<dbReference type="EMBL" id="PSQE01000003">
    <property type="protein sequence ID" value="RHN70359.1"/>
    <property type="molecule type" value="Genomic_DNA"/>
</dbReference>
<name>A0A396IXC7_MEDTR</name>
<evidence type="ECO:0000313" key="5">
    <source>
        <dbReference type="EMBL" id="RHN70359.1"/>
    </source>
</evidence>
<evidence type="ECO:0000256" key="2">
    <source>
        <dbReference type="ARBA" id="ARBA00023242"/>
    </source>
</evidence>
<comment type="subcellular location">
    <subcellularLocation>
        <location evidence="1">Nucleus</location>
    </subcellularLocation>
</comment>
<dbReference type="InterPro" id="IPR045144">
    <property type="entry name" value="TAF4"/>
</dbReference>
<dbReference type="Proteomes" id="UP000265566">
    <property type="component" value="Chromosome 3"/>
</dbReference>
<feature type="compositionally biased region" description="Polar residues" evidence="3">
    <location>
        <begin position="318"/>
        <end position="334"/>
    </location>
</feature>
<dbReference type="GO" id="GO:0006352">
    <property type="term" value="P:DNA-templated transcription initiation"/>
    <property type="evidence" value="ECO:0007669"/>
    <property type="project" value="InterPro"/>
</dbReference>
<dbReference type="PANTHER" id="PTHR15138:SF14">
    <property type="entry name" value="TRANSCRIPTION INITIATION FACTOR TFIID SUBUNIT 4"/>
    <property type="match status" value="1"/>
</dbReference>
<evidence type="ECO:0000256" key="1">
    <source>
        <dbReference type="ARBA" id="ARBA00004123"/>
    </source>
</evidence>
<dbReference type="PANTHER" id="PTHR15138">
    <property type="entry name" value="TRANSCRIPTION INITIATION FACTOR TFIID SUBUNIT 4"/>
    <property type="match status" value="1"/>
</dbReference>
<feature type="compositionally biased region" description="Polar residues" evidence="3">
    <location>
        <begin position="286"/>
        <end position="303"/>
    </location>
</feature>
<dbReference type="AlphaFoldDB" id="A0A396IXC7"/>